<evidence type="ECO:0000313" key="11">
    <source>
        <dbReference type="Proteomes" id="UP000236291"/>
    </source>
</evidence>
<evidence type="ECO:0000256" key="7">
    <source>
        <dbReference type="RuleBase" id="RU000383"/>
    </source>
</evidence>
<gene>
    <name evidence="10" type="ORF">L195_g011446</name>
</gene>
<evidence type="ECO:0000256" key="3">
    <source>
        <dbReference type="ARBA" id="ARBA00022618"/>
    </source>
</evidence>
<dbReference type="SUPFAM" id="SSF47954">
    <property type="entry name" value="Cyclin-like"/>
    <property type="match status" value="2"/>
</dbReference>
<comment type="subunit">
    <text evidence="2">Interacts with the CDC2 protein kinase to form a serine/threonine kinase holoenzyme complex also known as maturation promoting factor (MPF). The cyclin subunit imparts substrate specificity to the complex.</text>
</comment>
<evidence type="ECO:0000256" key="6">
    <source>
        <dbReference type="ARBA" id="ARBA00032263"/>
    </source>
</evidence>
<keyword evidence="5" id="KW-0131">Cell cycle</keyword>
<name>A0A2K3PHK0_TRIPR</name>
<evidence type="ECO:0000256" key="2">
    <source>
        <dbReference type="ARBA" id="ARBA00011177"/>
    </source>
</evidence>
<dbReference type="InterPro" id="IPR039361">
    <property type="entry name" value="Cyclin"/>
</dbReference>
<dbReference type="InterPro" id="IPR036915">
    <property type="entry name" value="Cyclin-like_sf"/>
</dbReference>
<evidence type="ECO:0000256" key="8">
    <source>
        <dbReference type="SAM" id="MobiDB-lite"/>
    </source>
</evidence>
<accession>A0A2K3PHK0</accession>
<organism evidence="10 11">
    <name type="scientific">Trifolium pratense</name>
    <name type="common">Red clover</name>
    <dbReference type="NCBI Taxonomy" id="57577"/>
    <lineage>
        <taxon>Eukaryota</taxon>
        <taxon>Viridiplantae</taxon>
        <taxon>Streptophyta</taxon>
        <taxon>Embryophyta</taxon>
        <taxon>Tracheophyta</taxon>
        <taxon>Spermatophyta</taxon>
        <taxon>Magnoliopsida</taxon>
        <taxon>eudicotyledons</taxon>
        <taxon>Gunneridae</taxon>
        <taxon>Pentapetalae</taxon>
        <taxon>rosids</taxon>
        <taxon>fabids</taxon>
        <taxon>Fabales</taxon>
        <taxon>Fabaceae</taxon>
        <taxon>Papilionoideae</taxon>
        <taxon>50 kb inversion clade</taxon>
        <taxon>NPAAA clade</taxon>
        <taxon>Hologalegina</taxon>
        <taxon>IRL clade</taxon>
        <taxon>Trifolieae</taxon>
        <taxon>Trifolium</taxon>
    </lineage>
</organism>
<dbReference type="FunFam" id="1.10.472.10:FF:000069">
    <property type="entry name" value="Cyclin-D5-1"/>
    <property type="match status" value="1"/>
</dbReference>
<evidence type="ECO:0000256" key="4">
    <source>
        <dbReference type="ARBA" id="ARBA00023127"/>
    </source>
</evidence>
<dbReference type="InterPro" id="IPR006671">
    <property type="entry name" value="Cyclin_N"/>
</dbReference>
<dbReference type="Proteomes" id="UP000236291">
    <property type="component" value="Unassembled WGS sequence"/>
</dbReference>
<dbReference type="CDD" id="cd20543">
    <property type="entry name" value="CYCLIN_AtCycD-like_rpt1"/>
    <property type="match status" value="1"/>
</dbReference>
<protein>
    <recommendedName>
        <fullName evidence="6">B-like cyclin</fullName>
    </recommendedName>
</protein>
<evidence type="ECO:0000256" key="1">
    <source>
        <dbReference type="ARBA" id="ARBA00009065"/>
    </source>
</evidence>
<feature type="domain" description="Cyclin-like" evidence="9">
    <location>
        <begin position="63"/>
        <end position="150"/>
    </location>
</feature>
<dbReference type="EMBL" id="ASHM01007117">
    <property type="protein sequence ID" value="PNY14761.1"/>
    <property type="molecule type" value="Genomic_DNA"/>
</dbReference>
<dbReference type="InterPro" id="IPR004367">
    <property type="entry name" value="Cyclin_C-dom"/>
</dbReference>
<proteinExistence type="inferred from homology"/>
<feature type="compositionally biased region" description="Basic and acidic residues" evidence="8">
    <location>
        <begin position="305"/>
        <end position="317"/>
    </location>
</feature>
<dbReference type="STRING" id="57577.A0A2K3PHK0"/>
<evidence type="ECO:0000313" key="10">
    <source>
        <dbReference type="EMBL" id="PNY14761.1"/>
    </source>
</evidence>
<evidence type="ECO:0000259" key="9">
    <source>
        <dbReference type="SMART" id="SM00385"/>
    </source>
</evidence>
<sequence length="317" mass="36644">MMDDLLCKENETFFEVEECSMNQSEEEYVRLLIQKEIAFGFKKDENLVFEEDSVKRGRFNAINWILKKTEALDFHFETAYLSVTYLDRFLSKRFIDGEKDWAIRLLSIACLSLAAKMEEYNVPGLSKFQLDDNYFFDGKVVQKMELFVLSTLDWNMGIITPFSFLSYFIKMFCNESSSSSSSSNPIVSNTMQPIFTVIMEEINLMDHKPSVVAAAATLVALDKKLTIEDVRLKMNSISQHPLLEPNDVFACYNLIQRLYEEKIKREEHKALCTPNSSVIRSRPTDYAVAMTKRRRLSFTDDEDGGDKKGPHQENPKI</sequence>
<dbReference type="SMART" id="SM00385">
    <property type="entry name" value="CYCLIN"/>
    <property type="match status" value="1"/>
</dbReference>
<dbReference type="Pfam" id="PF00134">
    <property type="entry name" value="Cyclin_N"/>
    <property type="match status" value="1"/>
</dbReference>
<comment type="similarity">
    <text evidence="1">Belongs to the cyclin family. Cyclin D subfamily.</text>
</comment>
<evidence type="ECO:0000256" key="5">
    <source>
        <dbReference type="ARBA" id="ARBA00023306"/>
    </source>
</evidence>
<feature type="region of interest" description="Disordered" evidence="8">
    <location>
        <begin position="294"/>
        <end position="317"/>
    </location>
</feature>
<dbReference type="InterPro" id="IPR013763">
    <property type="entry name" value="Cyclin-like_dom"/>
</dbReference>
<dbReference type="Pfam" id="PF02984">
    <property type="entry name" value="Cyclin_C"/>
    <property type="match status" value="1"/>
</dbReference>
<dbReference type="AlphaFoldDB" id="A0A2K3PHK0"/>
<dbReference type="InterPro" id="IPR048258">
    <property type="entry name" value="Cyclins_cyclin-box"/>
</dbReference>
<dbReference type="PANTHER" id="PTHR10177">
    <property type="entry name" value="CYCLINS"/>
    <property type="match status" value="1"/>
</dbReference>
<reference evidence="10 11" key="2">
    <citation type="journal article" date="2017" name="Front. Plant Sci.">
        <title>Gene Classification and Mining of Molecular Markers Useful in Red Clover (Trifolium pratense) Breeding.</title>
        <authorList>
            <person name="Istvanek J."/>
            <person name="Dluhosova J."/>
            <person name="Dluhos P."/>
            <person name="Patkova L."/>
            <person name="Nedelnik J."/>
            <person name="Repkova J."/>
        </authorList>
    </citation>
    <scope>NUCLEOTIDE SEQUENCE [LARGE SCALE GENOMIC DNA]</scope>
    <source>
        <strain evidence="11">cv. Tatra</strain>
        <tissue evidence="10">Young leaves</tissue>
    </source>
</reference>
<dbReference type="PROSITE" id="PS00292">
    <property type="entry name" value="CYCLINS"/>
    <property type="match status" value="1"/>
</dbReference>
<keyword evidence="3" id="KW-0132">Cell division</keyword>
<comment type="caution">
    <text evidence="10">The sequence shown here is derived from an EMBL/GenBank/DDBJ whole genome shotgun (WGS) entry which is preliminary data.</text>
</comment>
<dbReference type="GO" id="GO:0051301">
    <property type="term" value="P:cell division"/>
    <property type="evidence" value="ECO:0007669"/>
    <property type="project" value="UniProtKB-KW"/>
</dbReference>
<keyword evidence="4 7" id="KW-0195">Cyclin</keyword>
<reference evidence="10 11" key="1">
    <citation type="journal article" date="2014" name="Am. J. Bot.">
        <title>Genome assembly and annotation for red clover (Trifolium pratense; Fabaceae).</title>
        <authorList>
            <person name="Istvanek J."/>
            <person name="Jaros M."/>
            <person name="Krenek A."/>
            <person name="Repkova J."/>
        </authorList>
    </citation>
    <scope>NUCLEOTIDE SEQUENCE [LARGE SCALE GENOMIC DNA]</scope>
    <source>
        <strain evidence="11">cv. Tatra</strain>
        <tissue evidence="10">Young leaves</tissue>
    </source>
</reference>
<dbReference type="Gene3D" id="1.10.472.10">
    <property type="entry name" value="Cyclin-like"/>
    <property type="match status" value="2"/>
</dbReference>